<feature type="region of interest" description="Disordered" evidence="1">
    <location>
        <begin position="215"/>
        <end position="250"/>
    </location>
</feature>
<organism evidence="2 3">
    <name type="scientific">Thalassobacter stenotrophicus</name>
    <dbReference type="NCBI Taxonomy" id="266809"/>
    <lineage>
        <taxon>Bacteria</taxon>
        <taxon>Pseudomonadati</taxon>
        <taxon>Pseudomonadota</taxon>
        <taxon>Alphaproteobacteria</taxon>
        <taxon>Rhodobacterales</taxon>
        <taxon>Roseobacteraceae</taxon>
        <taxon>Thalassobacter</taxon>
    </lineage>
</organism>
<evidence type="ECO:0000313" key="2">
    <source>
        <dbReference type="EMBL" id="CUH59904.1"/>
    </source>
</evidence>
<protein>
    <submittedName>
        <fullName evidence="2">Uncharacterized protein</fullName>
    </submittedName>
</protein>
<dbReference type="EMBL" id="CYRX01000011">
    <property type="protein sequence ID" value="CUH59904.1"/>
    <property type="molecule type" value="Genomic_DNA"/>
</dbReference>
<evidence type="ECO:0000256" key="1">
    <source>
        <dbReference type="SAM" id="MobiDB-lite"/>
    </source>
</evidence>
<feature type="region of interest" description="Disordered" evidence="1">
    <location>
        <begin position="128"/>
        <end position="171"/>
    </location>
</feature>
<gene>
    <name evidence="2" type="ORF">THS5294_01193</name>
</gene>
<reference evidence="2 3" key="1">
    <citation type="submission" date="2015-09" db="EMBL/GenBank/DDBJ databases">
        <authorList>
            <consortium name="Swine Surveillance"/>
        </authorList>
    </citation>
    <scope>NUCLEOTIDE SEQUENCE [LARGE SCALE GENOMIC DNA]</scope>
    <source>
        <strain evidence="2 3">CECT 5294</strain>
    </source>
</reference>
<dbReference type="STRING" id="266809.PM03_09485"/>
<dbReference type="Proteomes" id="UP000051298">
    <property type="component" value="Unassembled WGS sequence"/>
</dbReference>
<dbReference type="eggNOG" id="ENOG5033H5W">
    <property type="taxonomic scope" value="Bacteria"/>
</dbReference>
<name>A0A0P1EXU8_9RHOB</name>
<sequence>MFFKCIHDFSTTGILFWSEICKMSAKPPAEMKMSKKTLAPYQARPQPSPKTLARQADALCERVHAFLADTPALKAAGVLSGLLAETTDPATRLAILTTRIQVLRARTIACQSGRSVDEGLTLGAMLEEQKAKPEPPPPPPESEPEPEVSEASAPPEDPSEEQDQPIAQGEQLAQIKLLQSYEHEGITLPEGAVFAVAAAKAEELVSKGISVLMPSVEEDGAEQKPEDQGSDAEENPLGAPPETDDAKPAD</sequence>
<accession>A0A0P1EXU8</accession>
<evidence type="ECO:0000313" key="3">
    <source>
        <dbReference type="Proteomes" id="UP000051298"/>
    </source>
</evidence>
<proteinExistence type="predicted"/>
<dbReference type="AlphaFoldDB" id="A0A0P1EXU8"/>